<dbReference type="InterPro" id="IPR002035">
    <property type="entry name" value="VWF_A"/>
</dbReference>
<protein>
    <recommendedName>
        <fullName evidence="2">VWFA domain-containing protein</fullName>
    </recommendedName>
</protein>
<dbReference type="PANTHER" id="PTHR46503:SF9">
    <property type="entry name" value="INTER ALPHA-TRYPSIN INHIBITOR, HEAVY CHAIN-LIKE PROTEIN"/>
    <property type="match status" value="1"/>
</dbReference>
<name>A0AA35YVH0_LACSI</name>
<feature type="domain" description="VWFA" evidence="2">
    <location>
        <begin position="393"/>
        <end position="570"/>
    </location>
</feature>
<gene>
    <name evidence="3" type="ORF">LSALG_LOCUS20644</name>
</gene>
<dbReference type="SMART" id="SM00327">
    <property type="entry name" value="VWA"/>
    <property type="match status" value="1"/>
</dbReference>
<accession>A0AA35YVH0</accession>
<dbReference type="SUPFAM" id="SSF53300">
    <property type="entry name" value="vWA-like"/>
    <property type="match status" value="1"/>
</dbReference>
<dbReference type="Pfam" id="PF13768">
    <property type="entry name" value="VWA_3"/>
    <property type="match status" value="1"/>
</dbReference>
<reference evidence="3" key="1">
    <citation type="submission" date="2023-04" db="EMBL/GenBank/DDBJ databases">
        <authorList>
            <person name="Vijverberg K."/>
            <person name="Xiong W."/>
            <person name="Schranz E."/>
        </authorList>
    </citation>
    <scope>NUCLEOTIDE SEQUENCE</scope>
</reference>
<dbReference type="Gene3D" id="3.40.50.410">
    <property type="entry name" value="von Willebrand factor, type A domain"/>
    <property type="match status" value="1"/>
</dbReference>
<dbReference type="EMBL" id="OX465080">
    <property type="protein sequence ID" value="CAI9280920.1"/>
    <property type="molecule type" value="Genomic_DNA"/>
</dbReference>
<evidence type="ECO:0000313" key="4">
    <source>
        <dbReference type="Proteomes" id="UP001177003"/>
    </source>
</evidence>
<dbReference type="InterPro" id="IPR036465">
    <property type="entry name" value="vWFA_dom_sf"/>
</dbReference>
<proteinExistence type="predicted"/>
<dbReference type="PROSITE" id="PS50234">
    <property type="entry name" value="VWFA"/>
    <property type="match status" value="1"/>
</dbReference>
<organism evidence="3 4">
    <name type="scientific">Lactuca saligna</name>
    <name type="common">Willowleaf lettuce</name>
    <dbReference type="NCBI Taxonomy" id="75948"/>
    <lineage>
        <taxon>Eukaryota</taxon>
        <taxon>Viridiplantae</taxon>
        <taxon>Streptophyta</taxon>
        <taxon>Embryophyta</taxon>
        <taxon>Tracheophyta</taxon>
        <taxon>Spermatophyta</taxon>
        <taxon>Magnoliopsida</taxon>
        <taxon>eudicotyledons</taxon>
        <taxon>Gunneridae</taxon>
        <taxon>Pentapetalae</taxon>
        <taxon>asterids</taxon>
        <taxon>campanulids</taxon>
        <taxon>Asterales</taxon>
        <taxon>Asteraceae</taxon>
        <taxon>Cichorioideae</taxon>
        <taxon>Cichorieae</taxon>
        <taxon>Lactucinae</taxon>
        <taxon>Lactuca</taxon>
    </lineage>
</organism>
<feature type="compositionally biased region" description="Low complexity" evidence="1">
    <location>
        <begin position="91"/>
        <end position="104"/>
    </location>
</feature>
<evidence type="ECO:0000256" key="1">
    <source>
        <dbReference type="SAM" id="MobiDB-lite"/>
    </source>
</evidence>
<dbReference type="Proteomes" id="UP001177003">
    <property type="component" value="Chromosome 4"/>
</dbReference>
<evidence type="ECO:0000259" key="2">
    <source>
        <dbReference type="PROSITE" id="PS50234"/>
    </source>
</evidence>
<evidence type="ECO:0000313" key="3">
    <source>
        <dbReference type="EMBL" id="CAI9280920.1"/>
    </source>
</evidence>
<keyword evidence="4" id="KW-1185">Reference proteome</keyword>
<feature type="region of interest" description="Disordered" evidence="1">
    <location>
        <begin position="79"/>
        <end position="107"/>
    </location>
</feature>
<sequence length="816" mass="91046">MTSNIAKRHTSYFYILSHSHSHSHSYSHSHTHTHTHRHTHSDYQLLPTFSDDTPMAVDEFTRSVQAGLQLSKRISYGKDKASMTAPKAPSMKKSLSSCSSSSSLRLPENHRPTAPMVYAVISDPSIVDNPDICSYQPYVYGHCDPPALIPLHMHGITMEVDCYLDTAFVTVTGTWRVHCVTSMSCCDCRIAIPMGDQGSVLGIEVESTRRSYSSQFITPQNEKDGEKVTKTNNGSLMKGNTYLFKISQVDGGSKIHVTIKWSQKLLYQDHEFCLSVPFTFPDHVLPVVKGTSNKEKIMLNVNSGTNTEIICNYSSHPLKETKRKSGELSFSYEADVKRWSTETFLFSYSLSSEDILAGLLLHTPSLHDYDQRNMFCFYLFPGSNKIPKPFKKEVVFLIDISGSMQDEPLENSKAALINSLSELNQEDSFNIIAFNENIKSFSSSLDSATDERITNAIEWMHNNLIAQGATNLLLPLKHAFDMVGKSGESIPFIFLITDGAVEDEIDICNIMKEYLVDEGIKSPRVFTFGIGSYCNHYFLQMLAHMGRGCYDAAYDVDSISDRLPKLLNNASSHALANLTIDGLETLESHELYPFRIPDFYGYPLIVSGRYKGTFPDIVKARGFTADMSAYKIDVKVRKAKGIPLDKVCARREIDTLTAHAWLEQNKQLEEKVAKMSLQIGVPSEYTHMILIQGDKVKPSMDSVLPEEEYSKLENHKVMYLSNLSVGFGNVIASVDNLAPGIEEVKLSEPAGMMMQAASSCYGVVLDRCCCVSVLRCCSRMNDQCAIAVTQLCTALACFECLNCCCEICDSCSDLCR</sequence>
<dbReference type="PANTHER" id="PTHR46503">
    <property type="entry name" value="INTER-ALPHA-TRYPSIN INHIBITOR HEAVY CHAIN-LIKE PROTEIN"/>
    <property type="match status" value="1"/>
</dbReference>
<dbReference type="AlphaFoldDB" id="A0AA35YVH0"/>